<dbReference type="InterPro" id="IPR036390">
    <property type="entry name" value="WH_DNA-bd_sf"/>
</dbReference>
<sequence>MNQNEISTNSLQLYSEICKANRFLTDASINNIKCFGLNLTEFAVLELLYHKGDQPIQQIGKRILISSGNMTYVLDKLEARRYIKRIHCPKDRRVIYAALTKEGRSVISCIFPAHSEMIHNLFSQLNSVEKDMLIYLLKKIGLSNNQPQC</sequence>
<evidence type="ECO:0000313" key="5">
    <source>
        <dbReference type="EMBL" id="ODG93966.1"/>
    </source>
</evidence>
<dbReference type="Gene3D" id="1.10.10.10">
    <property type="entry name" value="Winged helix-like DNA-binding domain superfamily/Winged helix DNA-binding domain"/>
    <property type="match status" value="1"/>
</dbReference>
<dbReference type="EMBL" id="MDKC01000001">
    <property type="protein sequence ID" value="ODG93966.1"/>
    <property type="molecule type" value="Genomic_DNA"/>
</dbReference>
<comment type="caution">
    <text evidence="5">The sequence shown here is derived from an EMBL/GenBank/DDBJ whole genome shotgun (WGS) entry which is preliminary data.</text>
</comment>
<dbReference type="RefSeq" id="WP_069032143.1">
    <property type="nucleotide sequence ID" value="NZ_MDKC01000001.1"/>
</dbReference>
<evidence type="ECO:0000256" key="2">
    <source>
        <dbReference type="ARBA" id="ARBA00023125"/>
    </source>
</evidence>
<dbReference type="PROSITE" id="PS50995">
    <property type="entry name" value="HTH_MARR_2"/>
    <property type="match status" value="1"/>
</dbReference>
<dbReference type="PANTHER" id="PTHR42756:SF1">
    <property type="entry name" value="TRANSCRIPTIONAL REPRESSOR OF EMRAB OPERON"/>
    <property type="match status" value="1"/>
</dbReference>
<accession>A0ABX2ZW55</accession>
<reference evidence="5 6" key="1">
    <citation type="submission" date="2016-07" db="EMBL/GenBank/DDBJ databases">
        <authorList>
            <person name="Townsley L."/>
            <person name="Shank E.A."/>
        </authorList>
    </citation>
    <scope>NUCLEOTIDE SEQUENCE [LARGE SCALE GENOMIC DNA]</scope>
    <source>
        <strain evidence="5 6">CH01</strain>
    </source>
</reference>
<dbReference type="Pfam" id="PF01047">
    <property type="entry name" value="MarR"/>
    <property type="match status" value="1"/>
</dbReference>
<dbReference type="InterPro" id="IPR036388">
    <property type="entry name" value="WH-like_DNA-bd_sf"/>
</dbReference>
<evidence type="ECO:0000256" key="1">
    <source>
        <dbReference type="ARBA" id="ARBA00023015"/>
    </source>
</evidence>
<keyword evidence="3" id="KW-0804">Transcription</keyword>
<evidence type="ECO:0000259" key="4">
    <source>
        <dbReference type="PROSITE" id="PS50995"/>
    </source>
</evidence>
<dbReference type="SUPFAM" id="SSF46785">
    <property type="entry name" value="Winged helix' DNA-binding domain"/>
    <property type="match status" value="1"/>
</dbReference>
<name>A0ABX2ZW55_9BACI</name>
<dbReference type="InterPro" id="IPR000835">
    <property type="entry name" value="HTH_MarR-typ"/>
</dbReference>
<dbReference type="SMART" id="SM00347">
    <property type="entry name" value="HTH_MARR"/>
    <property type="match status" value="1"/>
</dbReference>
<dbReference type="PANTHER" id="PTHR42756">
    <property type="entry name" value="TRANSCRIPTIONAL REGULATOR, MARR"/>
    <property type="match status" value="1"/>
</dbReference>
<keyword evidence="6" id="KW-1185">Reference proteome</keyword>
<keyword evidence="1" id="KW-0805">Transcription regulation</keyword>
<proteinExistence type="predicted"/>
<keyword evidence="2" id="KW-0238">DNA-binding</keyword>
<dbReference type="Proteomes" id="UP000094580">
    <property type="component" value="Unassembled WGS sequence"/>
</dbReference>
<organism evidence="5 6">
    <name type="scientific">Gottfriedia luciferensis</name>
    <dbReference type="NCBI Taxonomy" id="178774"/>
    <lineage>
        <taxon>Bacteria</taxon>
        <taxon>Bacillati</taxon>
        <taxon>Bacillota</taxon>
        <taxon>Bacilli</taxon>
        <taxon>Bacillales</taxon>
        <taxon>Bacillaceae</taxon>
        <taxon>Gottfriedia</taxon>
    </lineage>
</organism>
<feature type="domain" description="HTH marR-type" evidence="4">
    <location>
        <begin position="10"/>
        <end position="142"/>
    </location>
</feature>
<evidence type="ECO:0000313" key="6">
    <source>
        <dbReference type="Proteomes" id="UP000094580"/>
    </source>
</evidence>
<gene>
    <name evidence="5" type="ORF">BED47_02000</name>
</gene>
<evidence type="ECO:0000256" key="3">
    <source>
        <dbReference type="ARBA" id="ARBA00023163"/>
    </source>
</evidence>
<protein>
    <submittedName>
        <fullName evidence="5">MarR family transcriptional regulator</fullName>
    </submittedName>
</protein>